<evidence type="ECO:0000259" key="2">
    <source>
        <dbReference type="Pfam" id="PF23305"/>
    </source>
</evidence>
<keyword evidence="4" id="KW-1185">Reference proteome</keyword>
<reference evidence="3 4" key="1">
    <citation type="submission" date="2024-04" db="EMBL/GenBank/DDBJ databases">
        <title>Symmetric and asymmetric DNA N6-adenine methylation regulates different biological responses in Mucorales.</title>
        <authorList>
            <consortium name="Lawrence Berkeley National Laboratory"/>
            <person name="Lax C."/>
            <person name="Mondo S.J."/>
            <person name="Osorio-Concepcion M."/>
            <person name="Muszewska A."/>
            <person name="Corrochano-Luque M."/>
            <person name="Gutierrez G."/>
            <person name="Riley R."/>
            <person name="Lipzen A."/>
            <person name="Guo J."/>
            <person name="Hundley H."/>
            <person name="Amirebrahimi M."/>
            <person name="Ng V."/>
            <person name="Lorenzo-Gutierrez D."/>
            <person name="Binder U."/>
            <person name="Yang J."/>
            <person name="Song Y."/>
            <person name="Canovas D."/>
            <person name="Navarro E."/>
            <person name="Freitag M."/>
            <person name="Gabaldon T."/>
            <person name="Grigoriev I.V."/>
            <person name="Corrochano L.M."/>
            <person name="Nicolas F.E."/>
            <person name="Garre V."/>
        </authorList>
    </citation>
    <scope>NUCLEOTIDE SEQUENCE [LARGE SCALE GENOMIC DNA]</scope>
    <source>
        <strain evidence="3 4">L51</strain>
    </source>
</reference>
<dbReference type="Pfam" id="PF23305">
    <property type="entry name" value="DUF7082"/>
    <property type="match status" value="1"/>
</dbReference>
<dbReference type="PANTHER" id="PTHR39463">
    <property type="entry name" value="MEDUSA"/>
    <property type="match status" value="1"/>
</dbReference>
<dbReference type="EMBL" id="JBCLYO010000003">
    <property type="protein sequence ID" value="KAL0091935.1"/>
    <property type="molecule type" value="Genomic_DNA"/>
</dbReference>
<dbReference type="Proteomes" id="UP001448207">
    <property type="component" value="Unassembled WGS sequence"/>
</dbReference>
<feature type="compositionally biased region" description="Low complexity" evidence="1">
    <location>
        <begin position="237"/>
        <end position="265"/>
    </location>
</feature>
<protein>
    <recommendedName>
        <fullName evidence="2">DUF7082 domain-containing protein</fullName>
    </recommendedName>
</protein>
<feature type="domain" description="DUF7082" evidence="2">
    <location>
        <begin position="293"/>
        <end position="441"/>
    </location>
</feature>
<comment type="caution">
    <text evidence="3">The sequence shown here is derived from an EMBL/GenBank/DDBJ whole genome shotgun (WGS) entry which is preliminary data.</text>
</comment>
<dbReference type="InterPro" id="IPR055509">
    <property type="entry name" value="DUF7082"/>
</dbReference>
<dbReference type="PANTHER" id="PTHR39463:SF1">
    <property type="entry name" value="MEDUSA"/>
    <property type="match status" value="1"/>
</dbReference>
<evidence type="ECO:0000313" key="4">
    <source>
        <dbReference type="Proteomes" id="UP001448207"/>
    </source>
</evidence>
<accession>A0ABR3B991</accession>
<sequence length="450" mass="50780">MSESQVILWPPIRCSYDELLPRQPVNPSSASALTVKRTNIEGLYEWIPLATNNYHRLHLNSCRFVQHNFYAIEVSLTVERPEVIPNLQLCVGSYIVPTKVCPYNTASAVLLTSLPALSGPQGQDRIPIWVVAIDQDRVQDSALVAECIYREDQRADLVAVYVDQRQRPIPSLTDNLAQISVVGFNEYDLGRTSQLGYSTPRDDTFYDTTSSHSRSHSHSNIQPKPPLPIQPLPPQISRPQISQQGATVSTTSATTSTAEASTSSTGINPDPAVNSATTTPDVPLAALLNQPDFYLHGQLSEATLDWTPEEFNAGRRLVSFWRNIGNNVVTCGFSLIESWADDNDDTLTISCIYWQEQDAFYYTSVDCIRLLEYLVDGEFTQQEKNRVRRNLEEFHPLTLGKTKSETSRFFRMIMGYPGPRPRNIEKDLKVFPWDTLEEALRFERATAREF</sequence>
<proteinExistence type="predicted"/>
<evidence type="ECO:0000313" key="3">
    <source>
        <dbReference type="EMBL" id="KAL0091935.1"/>
    </source>
</evidence>
<feature type="compositionally biased region" description="Pro residues" evidence="1">
    <location>
        <begin position="223"/>
        <end position="236"/>
    </location>
</feature>
<gene>
    <name evidence="3" type="ORF">J3Q64DRAFT_1696071</name>
</gene>
<organism evidence="3 4">
    <name type="scientific">Phycomyces blakesleeanus</name>
    <dbReference type="NCBI Taxonomy" id="4837"/>
    <lineage>
        <taxon>Eukaryota</taxon>
        <taxon>Fungi</taxon>
        <taxon>Fungi incertae sedis</taxon>
        <taxon>Mucoromycota</taxon>
        <taxon>Mucoromycotina</taxon>
        <taxon>Mucoromycetes</taxon>
        <taxon>Mucorales</taxon>
        <taxon>Phycomycetaceae</taxon>
        <taxon>Phycomyces</taxon>
    </lineage>
</organism>
<name>A0ABR3B991_PHYBL</name>
<evidence type="ECO:0000256" key="1">
    <source>
        <dbReference type="SAM" id="MobiDB-lite"/>
    </source>
</evidence>
<feature type="region of interest" description="Disordered" evidence="1">
    <location>
        <begin position="192"/>
        <end position="278"/>
    </location>
</feature>